<evidence type="ECO:0000313" key="1">
    <source>
        <dbReference type="EMBL" id="MBB4012124.1"/>
    </source>
</evidence>
<dbReference type="Proteomes" id="UP000561045">
    <property type="component" value="Unassembled WGS sequence"/>
</dbReference>
<dbReference type="EMBL" id="JACIET010000001">
    <property type="protein sequence ID" value="MBB4012124.1"/>
    <property type="molecule type" value="Genomic_DNA"/>
</dbReference>
<comment type="caution">
    <text evidence="1">The sequence shown here is derived from an EMBL/GenBank/DDBJ whole genome shotgun (WGS) entry which is preliminary data.</text>
</comment>
<organism evidence="1 2">
    <name type="scientific">Niveibacterium umoris</name>
    <dbReference type="NCBI Taxonomy" id="1193620"/>
    <lineage>
        <taxon>Bacteria</taxon>
        <taxon>Pseudomonadati</taxon>
        <taxon>Pseudomonadota</taxon>
        <taxon>Betaproteobacteria</taxon>
        <taxon>Rhodocyclales</taxon>
        <taxon>Rhodocyclaceae</taxon>
        <taxon>Niveibacterium</taxon>
    </lineage>
</organism>
<dbReference type="RefSeq" id="WP_183633590.1">
    <property type="nucleotide sequence ID" value="NZ_BAABLE010000011.1"/>
</dbReference>
<proteinExistence type="predicted"/>
<sequence length="79" mass="8279">MDFFHSRSARHSAGEIPTAADPARVVGTALAGGAEGHSLPCKALFSDLILCRKFSYKGAVTPEKTAKEALELSGIVCCN</sequence>
<dbReference type="AlphaFoldDB" id="A0A840BIG5"/>
<keyword evidence="2" id="KW-1185">Reference proteome</keyword>
<accession>A0A840BIG5</accession>
<evidence type="ECO:0000313" key="2">
    <source>
        <dbReference type="Proteomes" id="UP000561045"/>
    </source>
</evidence>
<protein>
    <submittedName>
        <fullName evidence="1">Uncharacterized protein</fullName>
    </submittedName>
</protein>
<reference evidence="1 2" key="1">
    <citation type="submission" date="2020-08" db="EMBL/GenBank/DDBJ databases">
        <title>Genomic Encyclopedia of Type Strains, Phase IV (KMG-IV): sequencing the most valuable type-strain genomes for metagenomic binning, comparative biology and taxonomic classification.</title>
        <authorList>
            <person name="Goeker M."/>
        </authorList>
    </citation>
    <scope>NUCLEOTIDE SEQUENCE [LARGE SCALE GENOMIC DNA]</scope>
    <source>
        <strain evidence="1 2">DSM 106739</strain>
    </source>
</reference>
<gene>
    <name evidence="1" type="ORF">GGR36_001432</name>
</gene>
<name>A0A840BIG5_9RHOO</name>